<proteinExistence type="predicted"/>
<dbReference type="InterPro" id="IPR027961">
    <property type="entry name" value="DUF4442"/>
</dbReference>
<dbReference type="EMBL" id="ACIS01000008">
    <property type="protein sequence ID" value="EEG07552.1"/>
    <property type="molecule type" value="Genomic_DNA"/>
</dbReference>
<dbReference type="Gene3D" id="3.10.129.10">
    <property type="entry name" value="Hotdog Thioesterase"/>
    <property type="match status" value="1"/>
</dbReference>
<name>B9Z6H7_9NEIS</name>
<accession>B9Z6H7</accession>
<protein>
    <recommendedName>
        <fullName evidence="3">Translation elongation factor P (EF-P)</fullName>
    </recommendedName>
</protein>
<sequence>MPSFKQTFEIDMTPSPRLVKTLINLWPPFLGAGIRVSRIATDWREVDVSLRLGLTNRNYVGVHFGGSLYAMTDPFFMLMLMNCLGRDYYVWDRAGRIDYLKPGRGRVNARFRLDETQLAEIRHHTAGGEKYLPEMTVDVVDHAGEVVARVHKTLYVRRKKDRR</sequence>
<dbReference type="eggNOG" id="COG2050">
    <property type="taxonomic scope" value="Bacteria"/>
</dbReference>
<evidence type="ECO:0008006" key="3">
    <source>
        <dbReference type="Google" id="ProtNLM"/>
    </source>
</evidence>
<comment type="caution">
    <text evidence="1">The sequence shown here is derived from an EMBL/GenBank/DDBJ whole genome shotgun (WGS) entry which is preliminary data.</text>
</comment>
<gene>
    <name evidence="1" type="ORF">FuraDRAFT_2874</name>
</gene>
<keyword evidence="2" id="KW-1185">Reference proteome</keyword>
<evidence type="ECO:0000313" key="1">
    <source>
        <dbReference type="EMBL" id="EEG07552.1"/>
    </source>
</evidence>
<evidence type="ECO:0000313" key="2">
    <source>
        <dbReference type="Proteomes" id="UP000003165"/>
    </source>
</evidence>
<dbReference type="InterPro" id="IPR029069">
    <property type="entry name" value="HotDog_dom_sf"/>
</dbReference>
<reference evidence="1 2" key="1">
    <citation type="submission" date="2009-02" db="EMBL/GenBank/DDBJ databases">
        <title>Sequencing of the draft genome and assembly of Lutiella nitroferrum 2002.</title>
        <authorList>
            <consortium name="US DOE Joint Genome Institute (JGI-PGF)"/>
            <person name="Lucas S."/>
            <person name="Copeland A."/>
            <person name="Lapidus A."/>
            <person name="Glavina del Rio T."/>
            <person name="Tice H."/>
            <person name="Bruce D."/>
            <person name="Goodwin L."/>
            <person name="Pitluck S."/>
            <person name="Larimer F."/>
            <person name="Land M.L."/>
            <person name="Hauser L."/>
            <person name="Coates J.D."/>
        </authorList>
    </citation>
    <scope>NUCLEOTIDE SEQUENCE [LARGE SCALE GENOMIC DNA]</scope>
    <source>
        <strain evidence="1 2">2002</strain>
    </source>
</reference>
<dbReference type="AlphaFoldDB" id="B9Z6H7"/>
<dbReference type="SUPFAM" id="SSF54637">
    <property type="entry name" value="Thioesterase/thiol ester dehydrase-isomerase"/>
    <property type="match status" value="1"/>
</dbReference>
<dbReference type="Proteomes" id="UP000003165">
    <property type="component" value="Unassembled WGS sequence"/>
</dbReference>
<organism evidence="1 2">
    <name type="scientific">Pseudogulbenkiania ferrooxidans 2002</name>
    <dbReference type="NCBI Taxonomy" id="279714"/>
    <lineage>
        <taxon>Bacteria</taxon>
        <taxon>Pseudomonadati</taxon>
        <taxon>Pseudomonadota</taxon>
        <taxon>Betaproteobacteria</taxon>
        <taxon>Neisseriales</taxon>
        <taxon>Chromobacteriaceae</taxon>
        <taxon>Pseudogulbenkiania</taxon>
    </lineage>
</organism>
<dbReference type="Pfam" id="PF14539">
    <property type="entry name" value="DUF4442"/>
    <property type="match status" value="1"/>
</dbReference>